<gene>
    <name evidence="1" type="ORF">FM125_09575</name>
</gene>
<dbReference type="Proteomes" id="UP000196230">
    <property type="component" value="Unassembled WGS sequence"/>
</dbReference>
<dbReference type="EMBL" id="FUKP01000063">
    <property type="protein sequence ID" value="SJN33392.1"/>
    <property type="molecule type" value="Genomic_DNA"/>
</dbReference>
<evidence type="ECO:0000313" key="1">
    <source>
        <dbReference type="EMBL" id="SJN33392.1"/>
    </source>
</evidence>
<reference evidence="1 2" key="1">
    <citation type="submission" date="2017-02" db="EMBL/GenBank/DDBJ databases">
        <authorList>
            <person name="Peterson S.W."/>
        </authorList>
    </citation>
    <scope>NUCLEOTIDE SEQUENCE [LARGE SCALE GENOMIC DNA]</scope>
    <source>
        <strain evidence="1 2">2B3F</strain>
    </source>
</reference>
<dbReference type="InterPro" id="IPR021804">
    <property type="entry name" value="DUF3375"/>
</dbReference>
<dbReference type="Pfam" id="PF11855">
    <property type="entry name" value="DUF3375"/>
    <property type="match status" value="1"/>
</dbReference>
<dbReference type="AlphaFoldDB" id="A0A1R4JN53"/>
<name>A0A1R4JN53_9MICC</name>
<dbReference type="RefSeq" id="WP_087134431.1">
    <property type="nucleotide sequence ID" value="NZ_FUKP01000063.1"/>
</dbReference>
<evidence type="ECO:0008006" key="3">
    <source>
        <dbReference type="Google" id="ProtNLM"/>
    </source>
</evidence>
<proteinExistence type="predicted"/>
<organism evidence="1 2">
    <name type="scientific">Micrococcus lylae</name>
    <dbReference type="NCBI Taxonomy" id="1273"/>
    <lineage>
        <taxon>Bacteria</taxon>
        <taxon>Bacillati</taxon>
        <taxon>Actinomycetota</taxon>
        <taxon>Actinomycetes</taxon>
        <taxon>Micrococcales</taxon>
        <taxon>Micrococcaceae</taxon>
        <taxon>Micrococcus</taxon>
    </lineage>
</organism>
<evidence type="ECO:0000313" key="2">
    <source>
        <dbReference type="Proteomes" id="UP000196230"/>
    </source>
</evidence>
<sequence length="493" mass="54821">MTSLAVALQVRRLVQDDAALRMLRMDSLPLVAGVLETHLSAPNATMPTHQLHDLLDAELDPLRTHLDLSDRTAKGFCEDWRQAGLLERRLHGESREEVYALTPAARQGLRLIEQLLEPRASVTESRFVALLTALHRLAVETDPDVDRRVAALQAERDRLDERIRRLSSGEDDLLDERRARERLEDLLGQAADLPTDFARVRARFSQLNQELRRRILTDEGLPKEVLENVFRGVDVIESSDEGQTFAAFSRLVRDPAMAASFEADVRAVLGRDLFTDLPASVRSTLRTLPRTLDDGARSVQDSLTEFARGLRGYVLSQEYQRDRRLHTALQEALAAAAEAAPATRPFHRTGLDMKLTGMSPRSLGTLTLHDPREFDVGAALEEAEVETVDVEALRLLARETEIDFAELRENVNGVLADHSPVSVAEVLSLHPATQGVASVVGLLSLAARHGVIDDDATDLLRWPVETENSETPGSGLPHRSARVVRHLFTERLP</sequence>
<protein>
    <recommendedName>
        <fullName evidence="3">DUF3375 domain-containing protein</fullName>
    </recommendedName>
</protein>
<accession>A0A1R4JN53</accession>